<keyword evidence="2" id="KW-1133">Transmembrane helix</keyword>
<sequence>MSSPPGNESVDSFEMTRQPVSPISVAADGENEPPESTSVTSTDTPKPEDGRDVTQAVSDRPQDKGEENTEQSKSPIDAECPLEKHVLYSLIMIVGVGVAALASACWLVADVQTKTGKHYIKADVIGGTFSSTIAKLIDAACSMLVAPAVVAITNRHMFKLARLSAVNEHRGRN</sequence>
<organism evidence="3 4">
    <name type="scientific">Fusarium torreyae</name>
    <dbReference type="NCBI Taxonomy" id="1237075"/>
    <lineage>
        <taxon>Eukaryota</taxon>
        <taxon>Fungi</taxon>
        <taxon>Dikarya</taxon>
        <taxon>Ascomycota</taxon>
        <taxon>Pezizomycotina</taxon>
        <taxon>Sordariomycetes</taxon>
        <taxon>Hypocreomycetidae</taxon>
        <taxon>Hypocreales</taxon>
        <taxon>Nectriaceae</taxon>
        <taxon>Fusarium</taxon>
    </lineage>
</organism>
<feature type="compositionally biased region" description="Polar residues" evidence="1">
    <location>
        <begin position="1"/>
        <end position="10"/>
    </location>
</feature>
<feature type="transmembrane region" description="Helical" evidence="2">
    <location>
        <begin position="86"/>
        <end position="109"/>
    </location>
</feature>
<dbReference type="Proteomes" id="UP001152049">
    <property type="component" value="Unassembled WGS sequence"/>
</dbReference>
<name>A0A9W8V6Q2_9HYPO</name>
<dbReference type="EMBL" id="JAOQAZ010000051">
    <property type="protein sequence ID" value="KAJ4244391.1"/>
    <property type="molecule type" value="Genomic_DNA"/>
</dbReference>
<evidence type="ECO:0000256" key="2">
    <source>
        <dbReference type="SAM" id="Phobius"/>
    </source>
</evidence>
<evidence type="ECO:0000313" key="4">
    <source>
        <dbReference type="Proteomes" id="UP001152049"/>
    </source>
</evidence>
<gene>
    <name evidence="3" type="ORF">NW762_014519</name>
</gene>
<evidence type="ECO:0000313" key="3">
    <source>
        <dbReference type="EMBL" id="KAJ4244391.1"/>
    </source>
</evidence>
<evidence type="ECO:0000256" key="1">
    <source>
        <dbReference type="SAM" id="MobiDB-lite"/>
    </source>
</evidence>
<comment type="caution">
    <text evidence="3">The sequence shown here is derived from an EMBL/GenBank/DDBJ whole genome shotgun (WGS) entry which is preliminary data.</text>
</comment>
<accession>A0A9W8V6Q2</accession>
<dbReference type="OrthoDB" id="2840209at2759"/>
<protein>
    <submittedName>
        <fullName evidence="3">Uncharacterized protein</fullName>
    </submittedName>
</protein>
<dbReference type="AlphaFoldDB" id="A0A9W8V6Q2"/>
<keyword evidence="2" id="KW-0472">Membrane</keyword>
<feature type="region of interest" description="Disordered" evidence="1">
    <location>
        <begin position="1"/>
        <end position="77"/>
    </location>
</feature>
<keyword evidence="2" id="KW-0812">Transmembrane</keyword>
<proteinExistence type="predicted"/>
<keyword evidence="4" id="KW-1185">Reference proteome</keyword>
<reference evidence="3" key="1">
    <citation type="submission" date="2022-09" db="EMBL/GenBank/DDBJ databases">
        <title>Fusarium specimens isolated from Avocado Roots.</title>
        <authorList>
            <person name="Stajich J."/>
            <person name="Roper C."/>
            <person name="Heimlech-Rivalta G."/>
        </authorList>
    </citation>
    <scope>NUCLEOTIDE SEQUENCE</scope>
    <source>
        <strain evidence="3">CF00136</strain>
    </source>
</reference>
<feature type="compositionally biased region" description="Polar residues" evidence="1">
    <location>
        <begin position="34"/>
        <end position="44"/>
    </location>
</feature>